<dbReference type="Gene3D" id="1.20.120.550">
    <property type="entry name" value="Membrane associated eicosanoid/glutathione metabolism-like domain"/>
    <property type="match status" value="1"/>
</dbReference>
<organism evidence="6 7">
    <name type="scientific">Novosphingobium clariflavum</name>
    <dbReference type="NCBI Taxonomy" id="2029884"/>
    <lineage>
        <taxon>Bacteria</taxon>
        <taxon>Pseudomonadati</taxon>
        <taxon>Pseudomonadota</taxon>
        <taxon>Alphaproteobacteria</taxon>
        <taxon>Sphingomonadales</taxon>
        <taxon>Sphingomonadaceae</taxon>
        <taxon>Novosphingobium</taxon>
    </lineage>
</organism>
<comment type="subcellular location">
    <subcellularLocation>
        <location evidence="1">Membrane</location>
    </subcellularLocation>
</comment>
<comment type="caution">
    <text evidence="6">The sequence shown here is derived from an EMBL/GenBank/DDBJ whole genome shotgun (WGS) entry which is preliminary data.</text>
</comment>
<accession>A0ABV6S6C2</accession>
<proteinExistence type="predicted"/>
<evidence type="ECO:0000313" key="7">
    <source>
        <dbReference type="Proteomes" id="UP001589858"/>
    </source>
</evidence>
<dbReference type="EMBL" id="JBHLTM010000016">
    <property type="protein sequence ID" value="MFC0683638.1"/>
    <property type="molecule type" value="Genomic_DNA"/>
</dbReference>
<feature type="transmembrane region" description="Helical" evidence="5">
    <location>
        <begin position="118"/>
        <end position="137"/>
    </location>
</feature>
<evidence type="ECO:0000313" key="6">
    <source>
        <dbReference type="EMBL" id="MFC0683638.1"/>
    </source>
</evidence>
<evidence type="ECO:0000256" key="4">
    <source>
        <dbReference type="ARBA" id="ARBA00023136"/>
    </source>
</evidence>
<protein>
    <submittedName>
        <fullName evidence="6">MAPEG family protein</fullName>
    </submittedName>
</protein>
<sequence>MVGMAILQPVVALAAWTMVMWFWLYGSRLSSFGKADPEELIDDPHVSLDHVLPPQTEWKAHNYRHLLQDPVIFYAIAITLAIIGQGDGLNAQIGWAYVILRVLHSIVQSTFNQMMPRFALYALSSFCLMFLVARAALVMF</sequence>
<reference evidence="6 7" key="1">
    <citation type="submission" date="2024-09" db="EMBL/GenBank/DDBJ databases">
        <authorList>
            <person name="Sun Q."/>
            <person name="Mori K."/>
        </authorList>
    </citation>
    <scope>NUCLEOTIDE SEQUENCE [LARGE SCALE GENOMIC DNA]</scope>
    <source>
        <strain evidence="6 7">CICC 11035S</strain>
    </source>
</reference>
<dbReference type="InterPro" id="IPR001129">
    <property type="entry name" value="Membr-assoc_MAPEG"/>
</dbReference>
<dbReference type="RefSeq" id="WP_267220031.1">
    <property type="nucleotide sequence ID" value="NZ_JAPCWC010000006.1"/>
</dbReference>
<keyword evidence="3 5" id="KW-1133">Transmembrane helix</keyword>
<keyword evidence="2 5" id="KW-0812">Transmembrane</keyword>
<gene>
    <name evidence="6" type="ORF">ACFFF8_03415</name>
</gene>
<dbReference type="InterPro" id="IPR023352">
    <property type="entry name" value="MAPEG-like_dom_sf"/>
</dbReference>
<evidence type="ECO:0000256" key="3">
    <source>
        <dbReference type="ARBA" id="ARBA00022989"/>
    </source>
</evidence>
<name>A0ABV6S6C2_9SPHN</name>
<dbReference type="Proteomes" id="UP001589858">
    <property type="component" value="Unassembled WGS sequence"/>
</dbReference>
<evidence type="ECO:0000256" key="2">
    <source>
        <dbReference type="ARBA" id="ARBA00022692"/>
    </source>
</evidence>
<dbReference type="Pfam" id="PF01124">
    <property type="entry name" value="MAPEG"/>
    <property type="match status" value="1"/>
</dbReference>
<evidence type="ECO:0000256" key="1">
    <source>
        <dbReference type="ARBA" id="ARBA00004370"/>
    </source>
</evidence>
<feature type="transmembrane region" description="Helical" evidence="5">
    <location>
        <begin position="6"/>
        <end position="25"/>
    </location>
</feature>
<keyword evidence="7" id="KW-1185">Reference proteome</keyword>
<evidence type="ECO:0000256" key="5">
    <source>
        <dbReference type="SAM" id="Phobius"/>
    </source>
</evidence>
<keyword evidence="4 5" id="KW-0472">Membrane</keyword>
<dbReference type="SUPFAM" id="SSF161084">
    <property type="entry name" value="MAPEG domain-like"/>
    <property type="match status" value="1"/>
</dbReference>